<dbReference type="Proteomes" id="UP000217768">
    <property type="component" value="Unassembled WGS sequence"/>
</dbReference>
<dbReference type="GO" id="GO:0003677">
    <property type="term" value="F:DNA binding"/>
    <property type="evidence" value="ECO:0007669"/>
    <property type="project" value="UniProtKB-KW"/>
</dbReference>
<dbReference type="InterPro" id="IPR010998">
    <property type="entry name" value="Integrase_recombinase_N"/>
</dbReference>
<evidence type="ECO:0000313" key="2">
    <source>
        <dbReference type="EMBL" id="PBA23480.1"/>
    </source>
</evidence>
<protein>
    <recommendedName>
        <fullName evidence="4">Integrase</fullName>
    </recommendedName>
</protein>
<reference evidence="2 3" key="1">
    <citation type="submission" date="2017-08" db="EMBL/GenBank/DDBJ databases">
        <title>Phylogenetic analysis of Mycobacterium avium complex whole genomes.</title>
        <authorList>
            <person name="Caverly L.J."/>
            <person name="Spilker T."/>
            <person name="Lipuma J."/>
        </authorList>
    </citation>
    <scope>NUCLEOTIDE SEQUENCE [LARGE SCALE GENOMIC DNA]</scope>
    <source>
        <strain evidence="2 3">FLAC0165</strain>
    </source>
</reference>
<dbReference type="EMBL" id="NSFD01000068">
    <property type="protein sequence ID" value="PBA23480.1"/>
    <property type="molecule type" value="Genomic_DNA"/>
</dbReference>
<comment type="caution">
    <text evidence="2">The sequence shown here is derived from an EMBL/GenBank/DDBJ whole genome shotgun (WGS) entry which is preliminary data.</text>
</comment>
<accession>A0A2A2ZAV1</accession>
<dbReference type="AlphaFoldDB" id="A0A2A2ZAV1"/>
<name>A0A2A2ZAV1_MYCAV</name>
<keyword evidence="1" id="KW-0238">DNA-binding</keyword>
<gene>
    <name evidence="2" type="ORF">CKJ66_28330</name>
</gene>
<evidence type="ECO:0000256" key="1">
    <source>
        <dbReference type="ARBA" id="ARBA00023125"/>
    </source>
</evidence>
<evidence type="ECO:0008006" key="4">
    <source>
        <dbReference type="Google" id="ProtNLM"/>
    </source>
</evidence>
<sequence length="723" mass="79215">MTHNLAAADAQWVVDPGPTDRVIASVPGRPGGGFDKPRFGDDEWDITATALRPTGVSHTLRFNDAPAAFQPVLRRIAWAAINLPTPEVLAHKAGSNYQLRPSPSSVKYYLSTWKQFCRWVDARGIHELAEVTADDLSDYAQHLRNRPILHSSKALQLDQISRIWALAPLLPPGDRLPMPPWETDDIDAVLGPPLNTNENATPPIHPLTMSPLLAWALRTVTDFGPDIIRGYRDYLDIGEQARAAKTARGEAPRILRTYVETLRASGRAIPGNSRHIKGGGPTSPTIAATYVAAHLGIPEHTISDQHRYGLFEGLPIATAAPLNTLIAGTIDGRPWTPAIAFHEADMLMTRLAAACLIVIAYLSGMRADEVLSLRRGCCPPPIDSPNGSQRHLVYGTHYKGVKDIDGVRKRDGERRAEPWVVVEPVAQAISTLELITDSELLFPRSAAWVLGSRGNSRRTGAALSAPGANGRIASFIEWANQLAIAHGRPHELISDDPAGAVTIRRFRRTIAWFIARQPGGRVALGVQYGHVRLRASEGYSGRAASGWHDVFAMEEARALADRLNEAAERLGNGEGVSGPAAGRLIHAANQYQHRFGGRFLTSRQYRALINDPTLQIHDNAPQLLTCVFDPNKAMCLSPNDTQGQQHQRGPSLDRCRAACGNVARTDSNVAAMRQRMNHLEAEADNLLQPLPLRDRFRLQADAHRAAIEAHRRTRHTTTGEESR</sequence>
<proteinExistence type="predicted"/>
<dbReference type="RefSeq" id="WP_095795380.1">
    <property type="nucleotide sequence ID" value="NZ_NSFD01000068.1"/>
</dbReference>
<evidence type="ECO:0000313" key="3">
    <source>
        <dbReference type="Proteomes" id="UP000217768"/>
    </source>
</evidence>
<dbReference type="Gene3D" id="1.10.150.130">
    <property type="match status" value="1"/>
</dbReference>
<organism evidence="2 3">
    <name type="scientific">Mycobacterium avium</name>
    <dbReference type="NCBI Taxonomy" id="1764"/>
    <lineage>
        <taxon>Bacteria</taxon>
        <taxon>Bacillati</taxon>
        <taxon>Actinomycetota</taxon>
        <taxon>Actinomycetes</taxon>
        <taxon>Mycobacteriales</taxon>
        <taxon>Mycobacteriaceae</taxon>
        <taxon>Mycobacterium</taxon>
        <taxon>Mycobacterium avium complex (MAC)</taxon>
    </lineage>
</organism>